<dbReference type="Gene3D" id="3.40.50.300">
    <property type="entry name" value="P-loop containing nucleotide triphosphate hydrolases"/>
    <property type="match status" value="1"/>
</dbReference>
<reference evidence="26" key="2">
    <citation type="submission" date="2021-08" db="EMBL/GenBank/DDBJ databases">
        <authorList>
            <person name="Eriksson T."/>
        </authorList>
    </citation>
    <scope>NUCLEOTIDE SEQUENCE</scope>
    <source>
        <strain evidence="26">Stoneville</strain>
        <tissue evidence="26">Whole head</tissue>
    </source>
</reference>
<feature type="domain" description="C2H2-type" evidence="24">
    <location>
        <begin position="2268"/>
        <end position="2296"/>
    </location>
</feature>
<feature type="domain" description="C2H2-type" evidence="24">
    <location>
        <begin position="2219"/>
        <end position="2246"/>
    </location>
</feature>
<feature type="compositionally biased region" description="Polar residues" evidence="22">
    <location>
        <begin position="400"/>
        <end position="412"/>
    </location>
</feature>
<evidence type="ECO:0000256" key="12">
    <source>
        <dbReference type="ARBA" id="ARBA00022771"/>
    </source>
</evidence>
<feature type="transmembrane region" description="Helical" evidence="23">
    <location>
        <begin position="2728"/>
        <end position="2747"/>
    </location>
</feature>
<dbReference type="InterPro" id="IPR050410">
    <property type="entry name" value="CCR4/nocturin_mRNA_transcr"/>
</dbReference>
<keyword evidence="23" id="KW-1133">Transmembrane helix</keyword>
<organism evidence="26 27">
    <name type="scientific">Tenebrio molitor</name>
    <name type="common">Yellow mealworm beetle</name>
    <dbReference type="NCBI Taxonomy" id="7067"/>
    <lineage>
        <taxon>Eukaryota</taxon>
        <taxon>Metazoa</taxon>
        <taxon>Ecdysozoa</taxon>
        <taxon>Arthropoda</taxon>
        <taxon>Hexapoda</taxon>
        <taxon>Insecta</taxon>
        <taxon>Pterygota</taxon>
        <taxon>Neoptera</taxon>
        <taxon>Endopterygota</taxon>
        <taxon>Coleoptera</taxon>
        <taxon>Polyphaga</taxon>
        <taxon>Cucujiformia</taxon>
        <taxon>Tenebrionidae</taxon>
        <taxon>Tenebrio</taxon>
    </lineage>
</organism>
<keyword evidence="17" id="KW-0805">Transcription regulation</keyword>
<keyword evidence="23" id="KW-0472">Membrane</keyword>
<feature type="domain" description="C2H2-type" evidence="24">
    <location>
        <begin position="2409"/>
        <end position="2431"/>
    </location>
</feature>
<dbReference type="PROSITE" id="PS00028">
    <property type="entry name" value="ZINC_FINGER_C2H2_1"/>
    <property type="match status" value="7"/>
</dbReference>
<dbReference type="Pfam" id="PF00096">
    <property type="entry name" value="zf-C2H2"/>
    <property type="match status" value="1"/>
</dbReference>
<keyword evidence="14" id="KW-0862">Zinc</keyword>
<accession>A0A8J6H6J6</accession>
<dbReference type="EC" id="3.1.13.4" evidence="6"/>
<evidence type="ECO:0000256" key="19">
    <source>
        <dbReference type="ARBA" id="ARBA00023242"/>
    </source>
</evidence>
<keyword evidence="23" id="KW-0812">Transmembrane</keyword>
<dbReference type="Pfam" id="PF00170">
    <property type="entry name" value="bZIP_1"/>
    <property type="match status" value="1"/>
</dbReference>
<feature type="compositionally biased region" description="Polar residues" evidence="22">
    <location>
        <begin position="1393"/>
        <end position="1407"/>
    </location>
</feature>
<feature type="domain" description="BZIP" evidence="25">
    <location>
        <begin position="1686"/>
        <end position="1743"/>
    </location>
</feature>
<proteinExistence type="inferred from homology"/>
<dbReference type="InterPro" id="IPR036249">
    <property type="entry name" value="Thioredoxin-like_sf"/>
</dbReference>
<dbReference type="InterPro" id="IPR013087">
    <property type="entry name" value="Znf_C2H2_type"/>
</dbReference>
<dbReference type="GO" id="GO:0019287">
    <property type="term" value="P:isopentenyl diphosphate biosynthetic process, mevalonate pathway"/>
    <property type="evidence" value="ECO:0007669"/>
    <property type="project" value="UniProtKB-UniPathway"/>
</dbReference>
<evidence type="ECO:0000256" key="18">
    <source>
        <dbReference type="ARBA" id="ARBA00023163"/>
    </source>
</evidence>
<dbReference type="InterPro" id="IPR036691">
    <property type="entry name" value="Endo/exonu/phosph_ase_sf"/>
</dbReference>
<evidence type="ECO:0000256" key="4">
    <source>
        <dbReference type="ARBA" id="ARBA00004496"/>
    </source>
</evidence>
<evidence type="ECO:0000256" key="7">
    <source>
        <dbReference type="ARBA" id="ARBA00022490"/>
    </source>
</evidence>
<evidence type="ECO:0000256" key="3">
    <source>
        <dbReference type="ARBA" id="ARBA00004123"/>
    </source>
</evidence>
<keyword evidence="10" id="KW-0479">Metal-binding</keyword>
<keyword evidence="16" id="KW-0460">Magnesium</keyword>
<dbReference type="FunFam" id="3.30.160.60:FF:000702">
    <property type="entry name" value="Transcription factor E4F1 isoform 1"/>
    <property type="match status" value="1"/>
</dbReference>
<dbReference type="UniPathway" id="UPA00057">
    <property type="reaction ID" value="UER00099"/>
</dbReference>
<dbReference type="GO" id="GO:0005737">
    <property type="term" value="C:cytoplasm"/>
    <property type="evidence" value="ECO:0007669"/>
    <property type="project" value="UniProtKB-SubCell"/>
</dbReference>
<dbReference type="GO" id="GO:0004535">
    <property type="term" value="F:poly(A)-specific ribonuclease activity"/>
    <property type="evidence" value="ECO:0007669"/>
    <property type="project" value="UniProtKB-EC"/>
</dbReference>
<dbReference type="CDD" id="cd14700">
    <property type="entry name" value="bZIP_ATF6"/>
    <property type="match status" value="1"/>
</dbReference>
<dbReference type="SUPFAM" id="SSF56219">
    <property type="entry name" value="DNase I-like"/>
    <property type="match status" value="1"/>
</dbReference>
<dbReference type="SMART" id="SM00355">
    <property type="entry name" value="ZnF_C2H2"/>
    <property type="match status" value="9"/>
</dbReference>
<feature type="domain" description="C2H2-type" evidence="24">
    <location>
        <begin position="2297"/>
        <end position="2324"/>
    </location>
</feature>
<protein>
    <recommendedName>
        <fullName evidence="6">poly(A)-specific ribonuclease</fullName>
        <ecNumber evidence="6">3.1.13.4</ecNumber>
    </recommendedName>
</protein>
<comment type="subcellular location">
    <subcellularLocation>
        <location evidence="4">Cytoplasm</location>
    </subcellularLocation>
    <subcellularLocation>
        <location evidence="3">Nucleus</location>
    </subcellularLocation>
</comment>
<evidence type="ECO:0000256" key="17">
    <source>
        <dbReference type="ARBA" id="ARBA00023015"/>
    </source>
</evidence>
<dbReference type="PANTHER" id="PTHR12121">
    <property type="entry name" value="CARBON CATABOLITE REPRESSOR PROTEIN 4"/>
    <property type="match status" value="1"/>
</dbReference>
<dbReference type="PANTHER" id="PTHR12121:SF100">
    <property type="entry name" value="POLY(A)-SPECIFIC RIBONUCLEASE"/>
    <property type="match status" value="1"/>
</dbReference>
<dbReference type="GO" id="GO:0008270">
    <property type="term" value="F:zinc ion binding"/>
    <property type="evidence" value="ECO:0007669"/>
    <property type="project" value="UniProtKB-KW"/>
</dbReference>
<keyword evidence="8" id="KW-0433">Leucine-rich repeat</keyword>
<keyword evidence="12 20" id="KW-0863">Zinc-finger</keyword>
<keyword evidence="27" id="KW-1185">Reference proteome</keyword>
<dbReference type="Proteomes" id="UP000719412">
    <property type="component" value="Unassembled WGS sequence"/>
</dbReference>
<dbReference type="Gene3D" id="1.20.5.170">
    <property type="match status" value="1"/>
</dbReference>
<dbReference type="Gene3D" id="3.40.30.10">
    <property type="entry name" value="Glutaredoxin"/>
    <property type="match status" value="1"/>
</dbReference>
<evidence type="ECO:0000256" key="1">
    <source>
        <dbReference type="ARBA" id="ARBA00001663"/>
    </source>
</evidence>
<feature type="domain" description="C2H2-type" evidence="24">
    <location>
        <begin position="2191"/>
        <end position="2218"/>
    </location>
</feature>
<name>A0A8J6H6J6_TENMO</name>
<dbReference type="Gene3D" id="3.30.160.60">
    <property type="entry name" value="Classic Zinc Finger"/>
    <property type="match status" value="6"/>
</dbReference>
<dbReference type="GO" id="GO:0005634">
    <property type="term" value="C:nucleus"/>
    <property type="evidence" value="ECO:0007669"/>
    <property type="project" value="UniProtKB-SubCell"/>
</dbReference>
<feature type="region of interest" description="Disordered" evidence="22">
    <location>
        <begin position="1391"/>
        <end position="1425"/>
    </location>
</feature>
<keyword evidence="7" id="KW-0963">Cytoplasm</keyword>
<evidence type="ECO:0000256" key="20">
    <source>
        <dbReference type="PROSITE-ProRule" id="PRU00042"/>
    </source>
</evidence>
<feature type="region of interest" description="Disordered" evidence="22">
    <location>
        <begin position="1514"/>
        <end position="1533"/>
    </location>
</feature>
<dbReference type="GO" id="GO:0003700">
    <property type="term" value="F:DNA-binding transcription factor activity"/>
    <property type="evidence" value="ECO:0007669"/>
    <property type="project" value="InterPro"/>
</dbReference>
<feature type="compositionally biased region" description="Basic residues" evidence="22">
    <location>
        <begin position="487"/>
        <end position="497"/>
    </location>
</feature>
<feature type="domain" description="C2H2-type" evidence="24">
    <location>
        <begin position="2352"/>
        <end position="2380"/>
    </location>
</feature>
<dbReference type="CDD" id="cd02961">
    <property type="entry name" value="PDI_a_family"/>
    <property type="match status" value="1"/>
</dbReference>
<dbReference type="InterPro" id="IPR036236">
    <property type="entry name" value="Znf_C2H2_sf"/>
</dbReference>
<evidence type="ECO:0000256" key="10">
    <source>
        <dbReference type="ARBA" id="ARBA00022723"/>
    </source>
</evidence>
<dbReference type="InterPro" id="IPR004827">
    <property type="entry name" value="bZIP"/>
</dbReference>
<keyword evidence="11" id="KW-0677">Repeat</keyword>
<dbReference type="InterPro" id="IPR027417">
    <property type="entry name" value="P-loop_NTPase"/>
</dbReference>
<dbReference type="InterPro" id="IPR046347">
    <property type="entry name" value="bZIP_sf"/>
</dbReference>
<evidence type="ECO:0000256" key="2">
    <source>
        <dbReference type="ARBA" id="ARBA00001946"/>
    </source>
</evidence>
<dbReference type="CDD" id="cd09097">
    <property type="entry name" value="Deadenylase_CCR4"/>
    <property type="match status" value="1"/>
</dbReference>
<evidence type="ECO:0000256" key="9">
    <source>
        <dbReference type="ARBA" id="ARBA00022722"/>
    </source>
</evidence>
<comment type="similarity">
    <text evidence="5">Belongs to the CCR4/nocturin family.</text>
</comment>
<dbReference type="GO" id="GO:0006695">
    <property type="term" value="P:cholesterol biosynthetic process"/>
    <property type="evidence" value="ECO:0007669"/>
    <property type="project" value="InterPro"/>
</dbReference>
<dbReference type="Pfam" id="PF04275">
    <property type="entry name" value="P-mevalo_kinase"/>
    <property type="match status" value="1"/>
</dbReference>
<evidence type="ECO:0000313" key="26">
    <source>
        <dbReference type="EMBL" id="KAH0808651.1"/>
    </source>
</evidence>
<evidence type="ECO:0000256" key="16">
    <source>
        <dbReference type="ARBA" id="ARBA00022842"/>
    </source>
</evidence>
<evidence type="ECO:0000256" key="15">
    <source>
        <dbReference type="ARBA" id="ARBA00022839"/>
    </source>
</evidence>
<dbReference type="PROSITE" id="PS50217">
    <property type="entry name" value="BZIP"/>
    <property type="match status" value="1"/>
</dbReference>
<feature type="coiled-coil region" evidence="21">
    <location>
        <begin position="1704"/>
        <end position="1745"/>
    </location>
</feature>
<dbReference type="Gene3D" id="3.60.10.10">
    <property type="entry name" value="Endonuclease/exonuclease/phosphatase"/>
    <property type="match status" value="1"/>
</dbReference>
<evidence type="ECO:0000256" key="22">
    <source>
        <dbReference type="SAM" id="MobiDB-lite"/>
    </source>
</evidence>
<dbReference type="PROSITE" id="PS50157">
    <property type="entry name" value="ZINC_FINGER_C2H2_2"/>
    <property type="match status" value="7"/>
</dbReference>
<dbReference type="EMBL" id="JABDTM020028619">
    <property type="protein sequence ID" value="KAH0808651.1"/>
    <property type="molecule type" value="Genomic_DNA"/>
</dbReference>
<evidence type="ECO:0000256" key="5">
    <source>
        <dbReference type="ARBA" id="ARBA00010774"/>
    </source>
</evidence>
<evidence type="ECO:0000313" key="27">
    <source>
        <dbReference type="Proteomes" id="UP000719412"/>
    </source>
</evidence>
<reference evidence="26" key="1">
    <citation type="journal article" date="2020" name="J Insects Food Feed">
        <title>The yellow mealworm (Tenebrio molitor) genome: a resource for the emerging insects as food and feed industry.</title>
        <authorList>
            <person name="Eriksson T."/>
            <person name="Andere A."/>
            <person name="Kelstrup H."/>
            <person name="Emery V."/>
            <person name="Picard C."/>
        </authorList>
    </citation>
    <scope>NUCLEOTIDE SEQUENCE</scope>
    <source>
        <strain evidence="26">Stoneville</strain>
        <tissue evidence="26">Whole head</tissue>
    </source>
</reference>
<dbReference type="SUPFAM" id="SSF57667">
    <property type="entry name" value="beta-beta-alpha zinc fingers"/>
    <property type="match status" value="5"/>
</dbReference>
<keyword evidence="9" id="KW-0540">Nuclease</keyword>
<dbReference type="InterPro" id="IPR005919">
    <property type="entry name" value="Pmev_kin_anim"/>
</dbReference>
<feature type="compositionally biased region" description="Low complexity" evidence="22">
    <location>
        <begin position="1516"/>
        <end position="1531"/>
    </location>
</feature>
<dbReference type="Pfam" id="PF00085">
    <property type="entry name" value="Thioredoxin"/>
    <property type="match status" value="1"/>
</dbReference>
<feature type="compositionally biased region" description="Polar residues" evidence="22">
    <location>
        <begin position="505"/>
        <end position="517"/>
    </location>
</feature>
<comment type="catalytic activity">
    <reaction evidence="1">
        <text>Exonucleolytic cleavage of poly(A) to 5'-AMP.</text>
        <dbReference type="EC" id="3.1.13.4"/>
    </reaction>
</comment>
<evidence type="ECO:0000256" key="6">
    <source>
        <dbReference type="ARBA" id="ARBA00012161"/>
    </source>
</evidence>
<comment type="cofactor">
    <cofactor evidence="2">
        <name>Mg(2+)</name>
        <dbReference type="ChEBI" id="CHEBI:18420"/>
    </cofactor>
</comment>
<dbReference type="SUPFAM" id="SSF52833">
    <property type="entry name" value="Thioredoxin-like"/>
    <property type="match status" value="1"/>
</dbReference>
<dbReference type="GO" id="GO:0004631">
    <property type="term" value="F:phosphomevalonate kinase activity"/>
    <property type="evidence" value="ECO:0007669"/>
    <property type="project" value="InterPro"/>
</dbReference>
<keyword evidence="15" id="KW-0269">Exonuclease</keyword>
<keyword evidence="13" id="KW-0378">Hydrolase</keyword>
<dbReference type="Pfam" id="PF13912">
    <property type="entry name" value="zf-C2H2_6"/>
    <property type="match status" value="1"/>
</dbReference>
<evidence type="ECO:0000256" key="14">
    <source>
        <dbReference type="ARBA" id="ARBA00022833"/>
    </source>
</evidence>
<feature type="compositionally biased region" description="Polar residues" evidence="22">
    <location>
        <begin position="467"/>
        <end position="481"/>
    </location>
</feature>
<gene>
    <name evidence="26" type="ORF">GEV33_014134</name>
</gene>
<keyword evidence="19" id="KW-0539">Nucleus</keyword>
<keyword evidence="18" id="KW-0804">Transcription</keyword>
<dbReference type="InterPro" id="IPR013766">
    <property type="entry name" value="Thioredoxin_domain"/>
</dbReference>
<dbReference type="FunFam" id="3.30.160.60:FF:000624">
    <property type="entry name" value="zinc finger protein 697"/>
    <property type="match status" value="1"/>
</dbReference>
<sequence length="2767" mass="312984">MRCCSRSGVLPEMSNLVSDSPRRRGPRWNFSDLREFEDADATPDLKVSRFGIYPLLRCARKKLMHLLSLVHETRRNLKFRCRFHKSTVQLAFAATICTDLAHLMGSPSCGGSTRLQQQIQTGNSFYDRCEQTSQWESSYTGNLDSLADESLYLVYWHSNSDSPSGTNYPILNWVPNRSSGESKIFFYFWTVGSVVGGGEEEEEGISWRLEGCAGIFELLWETIGGCGVVECGQPVDKSSSHPRSDRYGGSEIGAMGRYRCSSATSPARLRRGVHFSGVLQFKLVTQLCGWIFRSSSCGKRRHVTVGANTPIAMSPASSGTLEVEKYIGACLISQSRPKAVNISSREVYYSRLPDVYPGSYYDGRFRVQRCNSADGWAGGMPLISFANHQKRNRRTDQEVRSSSPKTDDQQNPLARLAVHTQGAPLILTKTYNRRNKVKNAPTRTFDGKPKSGGKSVENRSAAVDTVSVASDESSGSANSDNCLPRIIKPRKRRKKERKPGLIGRSLNQEGGFSTDSASPDIDTIPILRPPYSPFVFDPHAYASVPASPPSTKPVNKYEAFDVSETPQLHHSFEDVEELDEAVDINGNQSTTVCQCRYCDPAGQIWDVDRNCYSPFLTAPKTKSFQFNVQVDSFLPRYGASKDLEHSCLVRGMSSVSLEEDHPKTVSSSPGDLEVSTEIVTSLNGHRDIEIKFFSSSSAENVRASPKCPDRILSNSEGDARFCGKECDEASVNSESYLAILFVTLAGIYEFYSYELHTADTAPVILRGDNKEKNGSGFSSCYNFNWSKRLIDHEGDTLGKKVDLADASLSLNYEKPVDEFLRCASKRRKRASSTGGEVQVPPADRLICLIWHLRSQENRQRWLLECSYITRCDSTFDSKLEKRDPVGSVQIFSIPAVLDRYQEVLRYCGRAKPLSKNFETDFFDSVSSKNATIPLHRRPNESVSTENALFAGQSNHASGSGGSFTVVVYVESSVTTPTPPPRPWIPLARPSSTRPACIFTVMCYNVLCDKYATRQMYSYCPSWALNWDYRKKGILEEIRHYSADIINLQEVEMEQFYNYFLPELKQDGYAGIYSPKSRAKHMAESERKYVDGCAIFYRTTKFTLIKEHLVEFNQLAMANADGLDHMLNRVMPKDNIGLAALLQTTEAAWENTPADAPFVQQPILVCTAHIHWDPEFCDVKLIQTMMLSNELKTILEKSAQTLKASENVNADANSIQLVLCGDFNSLPDSGVIEFLGTGRVSQDHKDFKDFSYKQCLEKILSCDKPNEFTHSFKLASAYNDEIMPFTNYTFDFKGIIDYIFYAKQTMTPLGLLGPLSSDWLTQNKVIGCPHPHVFSDHFPLLVELEMVPTVSAPINGIIVCSDLKGMWKISGRIPILAKDQLRIRQKHDYAFKSSPESCSGNSCFTGNTPPKHESPPKNSSLPDCTDLPSDEDFLQQLSSDLDIPLLLNPGEDEMSLLNAFFDKSPEEIMSEIALPSVDEKFEEIEHHLSEFEQYDASKWSPEAFPNLYSDVKVEPDSCSSSASNKSASPIQSPEESVRIFEIKDEMKNEPPSPGSISIQSEIDTNNVIISPINQLKIVQNGSVAKLTPKRVPIQPKVPCGIPKNKVIVKSIEYKRGAPNLGNTNVVSPPPPKVVVLENVTTVPITSVTQIPPTTICNSGINNNCNVPPAILKRSNNLINVGNIDPKILKRHQRKIKNRESACLSRKKKKDYLTSLENQVKDLTVENQRLKLQNRQLAERLTKYEGTHIHKSLSHVKTSFVLCMFVFSVAFNLDYVRNPFTARNQANLLRSDAPKVLDHHGRNLLWASDDLLDKNSSNFSPFSMCPAAINQTESARLASELERWIGRPRDTSDKVPTANVTKLTVPTYKSKSMRKRKQKKYTTLIPSVYESHNTVGNKLSTVEPNNEIQVFSPTPEQLYSDFFEAINRQDDTFYVVSFSDHHMLLPALHHNKTRRPKMSLIMPSVLPTENMTQPAFMPLMQIDCEVLDTRLIQIRYGSIPQHLRRPGNATYQNTEDVSKQSGTSTNYTTKKAYRPYFIKQKAVRDERDVYNIRFDSVSIIEATLSSASSDLNGLIIADIGISWVSVMPPAWMLVIFIEHDELPTTACDGCIKKIRDWSSFKEICHRSSKVLLELMQKKAKCSGKDKSRRFEDKYSFLEEDSNSEDVKYLLVVEDEKQEFYENGGKFELPENVYTCDICSKQFNNCLEHLDHQSVHNGQPVFKCDKCPEVYLSREELVEHDRNHKRPCPKCGKMILKSSMKLHLIKHTDRHMCPQCSSRFNSRAALQQHIITIHTDRKDHICETCGKRFSSKTAMTVHLRSHSDERLYRCKLCDYAGRTASAVYVHMSTHAKEVCVCEVCSKIFKSTRNLNDHLRRVHSKEKKHKCTYCDKKFVDKYMLTVHVRCHTGVRPYQCRLCDKAFIRSDGLKEHMAIHGERTCGKRKSGKDHICDKIKALLGGERCTIVRISGPLKRLYAQNHKLDFQELLSDGPYKEIYRVDMINWSDKIREKDPGYFCKAASEMAEKKSVWIVSDVRRKTDIQWFKETYQDKIKTVRIRADTNVRESRGFVFTKDVPSEDLILHTFVSNKDPVVKELNDETFEHLTQAATGATTGDWFVMFYSADCADCHRLQARWESVGAKLKTRMNVARVNKGTDGSATASRFGVSQVPAFILFRHGKMYRYQIQKYDIESFVSFAQDWFKNMKPERVAVPKSPFDEVVENVVTSLRENTLLWQTSLLLSLLGFVVFVWIKYRKGTQKEKPTTKKGDKEK</sequence>
<dbReference type="SUPFAM" id="SSF57959">
    <property type="entry name" value="Leucine zipper domain"/>
    <property type="match status" value="1"/>
</dbReference>
<evidence type="ECO:0000256" key="21">
    <source>
        <dbReference type="SAM" id="Coils"/>
    </source>
</evidence>
<feature type="region of interest" description="Disordered" evidence="22">
    <location>
        <begin position="434"/>
        <end position="521"/>
    </location>
</feature>
<feature type="region of interest" description="Disordered" evidence="22">
    <location>
        <begin position="387"/>
        <end position="413"/>
    </location>
</feature>
<comment type="caution">
    <text evidence="26">The sequence shown here is derived from an EMBL/GenBank/DDBJ whole genome shotgun (WGS) entry which is preliminary data.</text>
</comment>
<feature type="domain" description="C2H2-type" evidence="24">
    <location>
        <begin position="2381"/>
        <end position="2408"/>
    </location>
</feature>
<dbReference type="InterPro" id="IPR005135">
    <property type="entry name" value="Endo/exonuclease/phosphatase"/>
</dbReference>
<evidence type="ECO:0000259" key="24">
    <source>
        <dbReference type="PROSITE" id="PS50157"/>
    </source>
</evidence>
<evidence type="ECO:0000256" key="8">
    <source>
        <dbReference type="ARBA" id="ARBA00022614"/>
    </source>
</evidence>
<evidence type="ECO:0000256" key="23">
    <source>
        <dbReference type="SAM" id="Phobius"/>
    </source>
</evidence>
<dbReference type="Pfam" id="PF03372">
    <property type="entry name" value="Exo_endo_phos"/>
    <property type="match status" value="1"/>
</dbReference>
<evidence type="ECO:0000256" key="13">
    <source>
        <dbReference type="ARBA" id="ARBA00022801"/>
    </source>
</evidence>
<keyword evidence="21" id="KW-0175">Coiled coil</keyword>
<dbReference type="FunFam" id="3.60.10.10:FF:000002">
    <property type="entry name" value="CCR4-NOT transcription complex subunit 6 like"/>
    <property type="match status" value="1"/>
</dbReference>
<evidence type="ECO:0000259" key="25">
    <source>
        <dbReference type="PROSITE" id="PS50217"/>
    </source>
</evidence>
<evidence type="ECO:0000256" key="11">
    <source>
        <dbReference type="ARBA" id="ARBA00022737"/>
    </source>
</evidence>
<dbReference type="SMART" id="SM00338">
    <property type="entry name" value="BRLZ"/>
    <property type="match status" value="1"/>
</dbReference>